<evidence type="ECO:0000313" key="2">
    <source>
        <dbReference type="Proteomes" id="UP000231658"/>
    </source>
</evidence>
<organism evidence="1 2">
    <name type="scientific">Candidatus Terasakiella magnetica</name>
    <dbReference type="NCBI Taxonomy" id="1867952"/>
    <lineage>
        <taxon>Bacteria</taxon>
        <taxon>Pseudomonadati</taxon>
        <taxon>Pseudomonadota</taxon>
        <taxon>Alphaproteobacteria</taxon>
        <taxon>Rhodospirillales</taxon>
        <taxon>Terasakiellaceae</taxon>
        <taxon>Terasakiella</taxon>
    </lineage>
</organism>
<proteinExistence type="predicted"/>
<accession>A0A1C3RFQ9</accession>
<dbReference type="AlphaFoldDB" id="A0A1C3RFQ9"/>
<dbReference type="Proteomes" id="UP000231658">
    <property type="component" value="Unassembled WGS sequence"/>
</dbReference>
<dbReference type="STRING" id="1867952.MTBPR1_190011"/>
<sequence length="31" mass="3556">MELAQKTGLTLIYRARGKRFVALSGMERIVF</sequence>
<evidence type="ECO:0000313" key="1">
    <source>
        <dbReference type="EMBL" id="SCA56133.1"/>
    </source>
</evidence>
<dbReference type="EMBL" id="FLYE01000011">
    <property type="protein sequence ID" value="SCA56133.1"/>
    <property type="molecule type" value="Genomic_DNA"/>
</dbReference>
<reference evidence="1 2" key="1">
    <citation type="submission" date="2016-07" db="EMBL/GenBank/DDBJ databases">
        <authorList>
            <person name="Lefevre C.T."/>
        </authorList>
    </citation>
    <scope>NUCLEOTIDE SEQUENCE [LARGE SCALE GENOMIC DNA]</scope>
    <source>
        <strain evidence="1">PR1</strain>
    </source>
</reference>
<dbReference type="GO" id="GO:0003824">
    <property type="term" value="F:catalytic activity"/>
    <property type="evidence" value="ECO:0007669"/>
    <property type="project" value="InterPro"/>
</dbReference>
<protein>
    <submittedName>
        <fullName evidence="1">Uncharacterized protein</fullName>
    </submittedName>
</protein>
<dbReference type="SUPFAM" id="SSF53927">
    <property type="entry name" value="Cytidine deaminase-like"/>
    <property type="match status" value="1"/>
</dbReference>
<keyword evidence="2" id="KW-1185">Reference proteome</keyword>
<gene>
    <name evidence="1" type="ORF">MTBPR1_190011</name>
</gene>
<dbReference type="InterPro" id="IPR016193">
    <property type="entry name" value="Cytidine_deaminase-like"/>
</dbReference>
<name>A0A1C3RFQ9_9PROT</name>